<accession>A0A839ZH64</accession>
<evidence type="ECO:0000259" key="3">
    <source>
        <dbReference type="Pfam" id="PF00144"/>
    </source>
</evidence>
<dbReference type="Gene3D" id="3.40.710.10">
    <property type="entry name" value="DD-peptidase/beta-lactamase superfamily"/>
    <property type="match status" value="1"/>
</dbReference>
<reference evidence="4 5" key="1">
    <citation type="submission" date="2020-08" db="EMBL/GenBank/DDBJ databases">
        <title>Genomic Encyclopedia of Type Strains, Phase IV (KMG-IV): sequencing the most valuable type-strain genomes for metagenomic binning, comparative biology and taxonomic classification.</title>
        <authorList>
            <person name="Goeker M."/>
        </authorList>
    </citation>
    <scope>NUCLEOTIDE SEQUENCE [LARGE SCALE GENOMIC DNA]</scope>
    <source>
        <strain evidence="4 5">DSM 5895</strain>
    </source>
</reference>
<dbReference type="SUPFAM" id="SSF56601">
    <property type="entry name" value="beta-lactamase/transpeptidase-like"/>
    <property type="match status" value="1"/>
</dbReference>
<gene>
    <name evidence="4" type="ORF">FHS55_004530</name>
</gene>
<organism evidence="4 5">
    <name type="scientific">Ancylobacter tetraedralis</name>
    <dbReference type="NCBI Taxonomy" id="217068"/>
    <lineage>
        <taxon>Bacteria</taxon>
        <taxon>Pseudomonadati</taxon>
        <taxon>Pseudomonadota</taxon>
        <taxon>Alphaproteobacteria</taxon>
        <taxon>Hyphomicrobiales</taxon>
        <taxon>Xanthobacteraceae</taxon>
        <taxon>Ancylobacter</taxon>
    </lineage>
</organism>
<evidence type="ECO:0000313" key="5">
    <source>
        <dbReference type="Proteomes" id="UP000533469"/>
    </source>
</evidence>
<feature type="signal peptide" evidence="2">
    <location>
        <begin position="1"/>
        <end position="20"/>
    </location>
</feature>
<keyword evidence="5" id="KW-1185">Reference proteome</keyword>
<evidence type="ECO:0000313" key="4">
    <source>
        <dbReference type="EMBL" id="MBB3773885.1"/>
    </source>
</evidence>
<dbReference type="PANTHER" id="PTHR43283">
    <property type="entry name" value="BETA-LACTAMASE-RELATED"/>
    <property type="match status" value="1"/>
</dbReference>
<comment type="caution">
    <text evidence="4">The sequence shown here is derived from an EMBL/GenBank/DDBJ whole genome shotgun (WGS) entry which is preliminary data.</text>
</comment>
<protein>
    <submittedName>
        <fullName evidence="4">CubicO group peptidase (Beta-lactamase class C family)</fullName>
    </submittedName>
</protein>
<feature type="chain" id="PRO_5032691182" evidence="2">
    <location>
        <begin position="21"/>
        <end position="355"/>
    </location>
</feature>
<sequence length="355" mass="37301">MHRRSLIAAPLLLLASRALAQGEGGPAGPDTGSPIPAPASPAPAVDRAAALAPILDRAAGLEPLRTVLVAKDGERLVARGYSGGRVDRPTNIKSASKSLVSALVGIAIDKGVLEGPDQTVAPLLRADLPANPDPRMAEITIGNLLSMQAGLERTSGATYGRWIASPNWVRAALNRPFVDAPGGAMLYSTGSTHLLSAILTRASGRPTLALAREWLGPIEGFAIASWARDPQGIYFGGNEMAMTPASLLAFAECCRKGGRNRAGLPVIPARWLEESWRVRTQSRFTGDGYGYGWFTREMAGAPVHYGWGYGGQMLYVAPERGVSLVMTSTVDAPSGRTGHRDDLHALAAAILLALG</sequence>
<dbReference type="InterPro" id="IPR001466">
    <property type="entry name" value="Beta-lactam-related"/>
</dbReference>
<dbReference type="AlphaFoldDB" id="A0A839ZH64"/>
<dbReference type="InterPro" id="IPR050789">
    <property type="entry name" value="Diverse_Enzym_Activities"/>
</dbReference>
<keyword evidence="2" id="KW-0732">Signal</keyword>
<dbReference type="InterPro" id="IPR012338">
    <property type="entry name" value="Beta-lactam/transpept-like"/>
</dbReference>
<dbReference type="Pfam" id="PF00144">
    <property type="entry name" value="Beta-lactamase"/>
    <property type="match status" value="1"/>
</dbReference>
<feature type="domain" description="Beta-lactamase-related" evidence="3">
    <location>
        <begin position="67"/>
        <end position="348"/>
    </location>
</feature>
<dbReference type="EMBL" id="JACICD010000016">
    <property type="protein sequence ID" value="MBB3773885.1"/>
    <property type="molecule type" value="Genomic_DNA"/>
</dbReference>
<evidence type="ECO:0000256" key="2">
    <source>
        <dbReference type="SAM" id="SignalP"/>
    </source>
</evidence>
<feature type="region of interest" description="Disordered" evidence="1">
    <location>
        <begin position="22"/>
        <end position="42"/>
    </location>
</feature>
<dbReference type="Proteomes" id="UP000533469">
    <property type="component" value="Unassembled WGS sequence"/>
</dbReference>
<dbReference type="PANTHER" id="PTHR43283:SF7">
    <property type="entry name" value="BETA-LACTAMASE-RELATED DOMAIN-CONTAINING PROTEIN"/>
    <property type="match status" value="1"/>
</dbReference>
<evidence type="ECO:0000256" key="1">
    <source>
        <dbReference type="SAM" id="MobiDB-lite"/>
    </source>
</evidence>
<dbReference type="RefSeq" id="WP_183192077.1">
    <property type="nucleotide sequence ID" value="NZ_JACICD010000016.1"/>
</dbReference>
<proteinExistence type="predicted"/>
<name>A0A839ZH64_9HYPH</name>